<protein>
    <recommendedName>
        <fullName evidence="5">DUF3304 domain-containing protein</fullName>
    </recommendedName>
</protein>
<feature type="signal peptide" evidence="2">
    <location>
        <begin position="1"/>
        <end position="30"/>
    </location>
</feature>
<feature type="region of interest" description="Disordered" evidence="1">
    <location>
        <begin position="160"/>
        <end position="190"/>
    </location>
</feature>
<feature type="compositionally biased region" description="Pro residues" evidence="1">
    <location>
        <begin position="164"/>
        <end position="181"/>
    </location>
</feature>
<proteinExistence type="predicted"/>
<reference evidence="3 4" key="1">
    <citation type="submission" date="2017-04" db="EMBL/GenBank/DDBJ databases">
        <title>Unexpected and diverse lifestyles within the genus Limnohabitans.</title>
        <authorList>
            <person name="Kasalicky V."/>
            <person name="Mehrshad M."/>
            <person name="Andrei S.-A."/>
            <person name="Salcher M."/>
            <person name="Kratochvilova H."/>
            <person name="Simek K."/>
            <person name="Ghai R."/>
        </authorList>
    </citation>
    <scope>NUCLEOTIDE SEQUENCE [LARGE SCALE GENOMIC DNA]</scope>
    <source>
        <strain evidence="3 4">MWH-C5</strain>
    </source>
</reference>
<evidence type="ECO:0000313" key="3">
    <source>
        <dbReference type="EMBL" id="PUE59308.1"/>
    </source>
</evidence>
<dbReference type="PROSITE" id="PS51257">
    <property type="entry name" value="PROKAR_LIPOPROTEIN"/>
    <property type="match status" value="1"/>
</dbReference>
<feature type="chain" id="PRO_5016337329" description="DUF3304 domain-containing protein" evidence="2">
    <location>
        <begin position="31"/>
        <end position="190"/>
    </location>
</feature>
<dbReference type="InterPro" id="IPR021733">
    <property type="entry name" value="DUF3304"/>
</dbReference>
<dbReference type="Pfam" id="PF11745">
    <property type="entry name" value="DUF3304"/>
    <property type="match status" value="1"/>
</dbReference>
<organism evidence="3 4">
    <name type="scientific">Limnohabitans curvus</name>
    <dbReference type="NCBI Taxonomy" id="323423"/>
    <lineage>
        <taxon>Bacteria</taxon>
        <taxon>Pseudomonadati</taxon>
        <taxon>Pseudomonadota</taxon>
        <taxon>Betaproteobacteria</taxon>
        <taxon>Burkholderiales</taxon>
        <taxon>Comamonadaceae</taxon>
        <taxon>Limnohabitans</taxon>
    </lineage>
</organism>
<evidence type="ECO:0008006" key="5">
    <source>
        <dbReference type="Google" id="ProtNLM"/>
    </source>
</evidence>
<sequence>MRYEMNVCWKWLRVLALAVAPLLVACASTAGEDTIGTSVSGVGHYGGMTGIPNFYVNGQWAGAVTGWGGGGGNVCCASLPRHPDKPVMVTVKWETCDISHIEFVNGRAVDPNAECKSSWHEQTVPVNFAQKQPGYMFVHFLPGHRVEVWSSAKLAPESVDYPGPAYPRGPAPDYAPLPNEKPQPNAEVKP</sequence>
<keyword evidence="4" id="KW-1185">Reference proteome</keyword>
<dbReference type="EMBL" id="NESP01000001">
    <property type="protein sequence ID" value="PUE59308.1"/>
    <property type="molecule type" value="Genomic_DNA"/>
</dbReference>
<evidence type="ECO:0000313" key="4">
    <source>
        <dbReference type="Proteomes" id="UP000251341"/>
    </source>
</evidence>
<dbReference type="Proteomes" id="UP000251341">
    <property type="component" value="Unassembled WGS sequence"/>
</dbReference>
<name>A0A315ER48_9BURK</name>
<gene>
    <name evidence="3" type="ORF">B9Z44_06830</name>
</gene>
<keyword evidence="2" id="KW-0732">Signal</keyword>
<evidence type="ECO:0000256" key="2">
    <source>
        <dbReference type="SAM" id="SignalP"/>
    </source>
</evidence>
<evidence type="ECO:0000256" key="1">
    <source>
        <dbReference type="SAM" id="MobiDB-lite"/>
    </source>
</evidence>
<accession>A0A315ER48</accession>
<dbReference type="AlphaFoldDB" id="A0A315ER48"/>
<comment type="caution">
    <text evidence="3">The sequence shown here is derived from an EMBL/GenBank/DDBJ whole genome shotgun (WGS) entry which is preliminary data.</text>
</comment>